<reference evidence="1" key="2">
    <citation type="submission" date="2023-06" db="EMBL/GenBank/DDBJ databases">
        <authorList>
            <consortium name="Lawrence Berkeley National Laboratory"/>
            <person name="Haridas S."/>
            <person name="Hensen N."/>
            <person name="Bonometti L."/>
            <person name="Westerberg I."/>
            <person name="Brannstrom I.O."/>
            <person name="Guillou S."/>
            <person name="Cros-Aarteil S."/>
            <person name="Calhoun S."/>
            <person name="Kuo A."/>
            <person name="Mondo S."/>
            <person name="Pangilinan J."/>
            <person name="Riley R."/>
            <person name="Labutti K."/>
            <person name="Andreopoulos B."/>
            <person name="Lipzen A."/>
            <person name="Chen C."/>
            <person name="Yanf M."/>
            <person name="Daum C."/>
            <person name="Ng V."/>
            <person name="Clum A."/>
            <person name="Steindorff A."/>
            <person name="Ohm R."/>
            <person name="Martin F."/>
            <person name="Silar P."/>
            <person name="Natvig D."/>
            <person name="Lalanne C."/>
            <person name="Gautier V."/>
            <person name="Ament-Velasquez S.L."/>
            <person name="Kruys A."/>
            <person name="Hutchinson M.I."/>
            <person name="Powell A.J."/>
            <person name="Barry K."/>
            <person name="Miller A.N."/>
            <person name="Grigoriev I.V."/>
            <person name="Debuchy R."/>
            <person name="Gladieux P."/>
            <person name="Thoren M.H."/>
            <person name="Johannesson H."/>
        </authorList>
    </citation>
    <scope>NUCLEOTIDE SEQUENCE</scope>
    <source>
        <strain evidence="1">CBS 955.72</strain>
    </source>
</reference>
<sequence>MAADHPTFGSRHSFLPEASTNEQLNDPLAWQQPSEIFFLLTHILSINVFTPIHHDSGTRARSDFLIGVPHASPHHNRPDYQGTEAIVSEALLFAGSMVAPPHAHIDVSLAGPLQTGLDHNGPHFQAAEAFIGETLPFAGSMVTPPLASSHAQFPTWFNPRSASVMDYSAPAVPASYVANDFVAIQDQDQNQNHGQDEEEDENILEPQHGRAANNGKPPFYCLCGVKCARPDSLKRHIKRKQPGGKNICCPLFEKYDVEGFSRRDHLIQHLKRYHQVGKKGLDFFGC</sequence>
<evidence type="ECO:0008006" key="3">
    <source>
        <dbReference type="Google" id="ProtNLM"/>
    </source>
</evidence>
<proteinExistence type="predicted"/>
<evidence type="ECO:0000313" key="1">
    <source>
        <dbReference type="EMBL" id="KAK3339839.1"/>
    </source>
</evidence>
<dbReference type="AlphaFoldDB" id="A0AAJ0M7M7"/>
<dbReference type="Proteomes" id="UP001275084">
    <property type="component" value="Unassembled WGS sequence"/>
</dbReference>
<dbReference type="Gene3D" id="3.30.160.60">
    <property type="entry name" value="Classic Zinc Finger"/>
    <property type="match status" value="1"/>
</dbReference>
<name>A0AAJ0M7M7_9PEZI</name>
<protein>
    <recommendedName>
        <fullName evidence="3">C2H2-type domain-containing protein</fullName>
    </recommendedName>
</protein>
<dbReference type="EMBL" id="JAUIQD010000009">
    <property type="protein sequence ID" value="KAK3339839.1"/>
    <property type="molecule type" value="Genomic_DNA"/>
</dbReference>
<evidence type="ECO:0000313" key="2">
    <source>
        <dbReference type="Proteomes" id="UP001275084"/>
    </source>
</evidence>
<comment type="caution">
    <text evidence="1">The sequence shown here is derived from an EMBL/GenBank/DDBJ whole genome shotgun (WGS) entry which is preliminary data.</text>
</comment>
<keyword evidence="2" id="KW-1185">Reference proteome</keyword>
<reference evidence="1" key="1">
    <citation type="journal article" date="2023" name="Mol. Phylogenet. Evol.">
        <title>Genome-scale phylogeny and comparative genomics of the fungal order Sordariales.</title>
        <authorList>
            <person name="Hensen N."/>
            <person name="Bonometti L."/>
            <person name="Westerberg I."/>
            <person name="Brannstrom I.O."/>
            <person name="Guillou S."/>
            <person name="Cros-Aarteil S."/>
            <person name="Calhoun S."/>
            <person name="Haridas S."/>
            <person name="Kuo A."/>
            <person name="Mondo S."/>
            <person name="Pangilinan J."/>
            <person name="Riley R."/>
            <person name="LaButti K."/>
            <person name="Andreopoulos B."/>
            <person name="Lipzen A."/>
            <person name="Chen C."/>
            <person name="Yan M."/>
            <person name="Daum C."/>
            <person name="Ng V."/>
            <person name="Clum A."/>
            <person name="Steindorff A."/>
            <person name="Ohm R.A."/>
            <person name="Martin F."/>
            <person name="Silar P."/>
            <person name="Natvig D.O."/>
            <person name="Lalanne C."/>
            <person name="Gautier V."/>
            <person name="Ament-Velasquez S.L."/>
            <person name="Kruys A."/>
            <person name="Hutchinson M.I."/>
            <person name="Powell A.J."/>
            <person name="Barry K."/>
            <person name="Miller A.N."/>
            <person name="Grigoriev I.V."/>
            <person name="Debuchy R."/>
            <person name="Gladieux P."/>
            <person name="Hiltunen Thoren M."/>
            <person name="Johannesson H."/>
        </authorList>
    </citation>
    <scope>NUCLEOTIDE SEQUENCE</scope>
    <source>
        <strain evidence="1">CBS 955.72</strain>
    </source>
</reference>
<organism evidence="1 2">
    <name type="scientific">Lasiosphaeria hispida</name>
    <dbReference type="NCBI Taxonomy" id="260671"/>
    <lineage>
        <taxon>Eukaryota</taxon>
        <taxon>Fungi</taxon>
        <taxon>Dikarya</taxon>
        <taxon>Ascomycota</taxon>
        <taxon>Pezizomycotina</taxon>
        <taxon>Sordariomycetes</taxon>
        <taxon>Sordariomycetidae</taxon>
        <taxon>Sordariales</taxon>
        <taxon>Lasiosphaeriaceae</taxon>
        <taxon>Lasiosphaeria</taxon>
    </lineage>
</organism>
<gene>
    <name evidence="1" type="ORF">B0T25DRAFT_574724</name>
</gene>
<accession>A0AAJ0M7M7</accession>